<dbReference type="GO" id="GO:0061503">
    <property type="term" value="F:tRNA threonylcarbamoyladenosine dehydratase"/>
    <property type="evidence" value="ECO:0007669"/>
    <property type="project" value="TreeGrafter"/>
</dbReference>
<keyword evidence="2" id="KW-0812">Transmembrane</keyword>
<evidence type="ECO:0000313" key="4">
    <source>
        <dbReference type="EMBL" id="KAK0555005.1"/>
    </source>
</evidence>
<evidence type="ECO:0000259" key="3">
    <source>
        <dbReference type="Pfam" id="PF00899"/>
    </source>
</evidence>
<feature type="domain" description="THIF-type NAD/FAD binding fold" evidence="3">
    <location>
        <begin position="159"/>
        <end position="683"/>
    </location>
</feature>
<dbReference type="GO" id="GO:0008641">
    <property type="term" value="F:ubiquitin-like modifier activating enzyme activity"/>
    <property type="evidence" value="ECO:0007669"/>
    <property type="project" value="InterPro"/>
</dbReference>
<dbReference type="GO" id="GO:0005741">
    <property type="term" value="C:mitochondrial outer membrane"/>
    <property type="evidence" value="ECO:0007669"/>
    <property type="project" value="TreeGrafter"/>
</dbReference>
<organism evidence="4 5">
    <name type="scientific">Tilletia horrida</name>
    <dbReference type="NCBI Taxonomy" id="155126"/>
    <lineage>
        <taxon>Eukaryota</taxon>
        <taxon>Fungi</taxon>
        <taxon>Dikarya</taxon>
        <taxon>Basidiomycota</taxon>
        <taxon>Ustilaginomycotina</taxon>
        <taxon>Exobasidiomycetes</taxon>
        <taxon>Tilletiales</taxon>
        <taxon>Tilletiaceae</taxon>
        <taxon>Tilletia</taxon>
    </lineage>
</organism>
<dbReference type="InterPro" id="IPR045886">
    <property type="entry name" value="ThiF/MoeB/HesA"/>
</dbReference>
<dbReference type="PANTHER" id="PTHR43267:SF2">
    <property type="entry name" value="TRNA THREONYLCARBAMOYLADENOSINE DEHYDRATASE 1-RELATED"/>
    <property type="match status" value="1"/>
</dbReference>
<dbReference type="Gene3D" id="3.40.50.720">
    <property type="entry name" value="NAD(P)-binding Rossmann-like Domain"/>
    <property type="match status" value="1"/>
</dbReference>
<feature type="compositionally biased region" description="Acidic residues" evidence="1">
    <location>
        <begin position="523"/>
        <end position="547"/>
    </location>
</feature>
<dbReference type="InterPro" id="IPR035985">
    <property type="entry name" value="Ubiquitin-activating_enz"/>
</dbReference>
<feature type="transmembrane region" description="Helical" evidence="2">
    <location>
        <begin position="166"/>
        <end position="185"/>
    </location>
</feature>
<proteinExistence type="predicted"/>
<reference evidence="4" key="1">
    <citation type="journal article" date="2023" name="PhytoFront">
        <title>Draft Genome Resources of Seven Strains of Tilletia horrida, Causal Agent of Kernel Smut of Rice.</title>
        <authorList>
            <person name="Khanal S."/>
            <person name="Antony Babu S."/>
            <person name="Zhou X.G."/>
        </authorList>
    </citation>
    <scope>NUCLEOTIDE SEQUENCE</scope>
    <source>
        <strain evidence="4">TX6</strain>
    </source>
</reference>
<sequence length="816" mass="89128">MSSAQDAQQQQRLWTFAALATVGIASSALTAFSIYSYQSHSRKRRRKDLSDSLKPPTHQQQLEPPKTPQPSSSTSSLTSGTTPKYLSLLQLQQSQSHSKSTSRSAYTPIPPRFIAQSYPEALIKEQLARHYSFFSPETLQQQRSLLPTDVSEHQSEQLGMPAIRSAFVIVVGLGGVGSHAALSLLRSGISYLRLVDFDQVSLSSLNRHACATLADVGRPKVTICQEKLMAIAPWAHIEIYNELFSAAQADRLLTSFSTTGRKPDFIIDAIDNIDTKVDLIAYAYNHQIRIITASGAGAKSDPSRIQIADLSATSEDPLARAVRRRLRLQGIPKLRDRVGEGGGTAPRARTLKRRELKAQQQSKEEENGSRTDSRPDTPKLPSSSSFSLGDGKPTPMEAYKTPISSPFAIDETDQPPPTQGNSDADFAASMGMTINTNPAALQRGASIQHSRRASSASSGEGRFETPLMSPTGLLSPAAPASPVGGDKGSTPPSPSPVRLPRSVVSEATTLTNGNDADRKHPDIDEEAVEDEEAEAEEEGEGSGPEEEGTQKLKKKGEPYSRTRKPHSHALNPTALIQTSRQLDRETGHNLTLPCVFSTEKSDVRLLDVPESEVGKGKIEELAALEDFRVRVLPVFGPIPAMFGLAAASYVLCEIAGWPMEPLPFLNRRKMYDKMLSDLEVAEKRFPHTTHSTSSTSKKANSSNKTASTASNPNSTTLPHKFPFSLTDIAYLTEEVFHSRSCVPPSPVLTTAAVLLRWDSTLPLGFNNVVLLTRDEAKKHSKEVLGLGRSPWEVWGRAVGEEWNRRMAAERRMQGFR</sequence>
<feature type="region of interest" description="Disordered" evidence="1">
    <location>
        <begin position="38"/>
        <end position="80"/>
    </location>
</feature>
<feature type="compositionally biased region" description="Basic and acidic residues" evidence="1">
    <location>
        <begin position="362"/>
        <end position="377"/>
    </location>
</feature>
<dbReference type="Pfam" id="PF00899">
    <property type="entry name" value="ThiF"/>
    <property type="match status" value="1"/>
</dbReference>
<dbReference type="InterPro" id="IPR000594">
    <property type="entry name" value="ThiF_NAD_FAD-bd"/>
</dbReference>
<feature type="region of interest" description="Disordered" evidence="1">
    <location>
        <begin position="685"/>
        <end position="713"/>
    </location>
</feature>
<feature type="compositionally biased region" description="Low complexity" evidence="1">
    <location>
        <begin position="69"/>
        <end position="80"/>
    </location>
</feature>
<feature type="transmembrane region" description="Helical" evidence="2">
    <location>
        <begin position="13"/>
        <end position="37"/>
    </location>
</feature>
<name>A0AAN6GVM6_9BASI</name>
<comment type="caution">
    <text evidence="4">The sequence shown here is derived from an EMBL/GenBank/DDBJ whole genome shotgun (WGS) entry which is preliminary data.</text>
</comment>
<feature type="region of interest" description="Disordered" evidence="1">
    <location>
        <begin position="443"/>
        <end position="574"/>
    </location>
</feature>
<protein>
    <recommendedName>
        <fullName evidence="3">THIF-type NAD/FAD binding fold domain-containing protein</fullName>
    </recommendedName>
</protein>
<feature type="compositionally biased region" description="Low complexity" evidence="1">
    <location>
        <begin position="688"/>
        <end position="713"/>
    </location>
</feature>
<evidence type="ECO:0000256" key="1">
    <source>
        <dbReference type="SAM" id="MobiDB-lite"/>
    </source>
</evidence>
<dbReference type="EMBL" id="JAPDMZ010000031">
    <property type="protein sequence ID" value="KAK0555005.1"/>
    <property type="molecule type" value="Genomic_DNA"/>
</dbReference>
<dbReference type="PANTHER" id="PTHR43267">
    <property type="entry name" value="TRNA THREONYLCARBAMOYLADENOSINE DEHYDRATASE"/>
    <property type="match status" value="1"/>
</dbReference>
<keyword evidence="2" id="KW-1133">Transmembrane helix</keyword>
<keyword evidence="5" id="KW-1185">Reference proteome</keyword>
<evidence type="ECO:0000256" key="2">
    <source>
        <dbReference type="SAM" id="Phobius"/>
    </source>
</evidence>
<dbReference type="AlphaFoldDB" id="A0AAN6GVM6"/>
<accession>A0AAN6GVM6</accession>
<dbReference type="SUPFAM" id="SSF69572">
    <property type="entry name" value="Activating enzymes of the ubiquitin-like proteins"/>
    <property type="match status" value="1"/>
</dbReference>
<feature type="region of interest" description="Disordered" evidence="1">
    <location>
        <begin position="333"/>
        <end position="426"/>
    </location>
</feature>
<evidence type="ECO:0000313" key="5">
    <source>
        <dbReference type="Proteomes" id="UP001176517"/>
    </source>
</evidence>
<gene>
    <name evidence="4" type="ORF">OC846_001862</name>
</gene>
<dbReference type="Proteomes" id="UP001176517">
    <property type="component" value="Unassembled WGS sequence"/>
</dbReference>
<dbReference type="GO" id="GO:0061504">
    <property type="term" value="P:cyclic threonylcarbamoyladenosine biosynthetic process"/>
    <property type="evidence" value="ECO:0007669"/>
    <property type="project" value="TreeGrafter"/>
</dbReference>
<keyword evidence="2" id="KW-0472">Membrane</keyword>